<sequence length="429" mass="47900">MELHRETLASGETKSQERPEAVLDHRNDTLSCGISVFVFFSSTCGVLSVLPSARDSKHSAIERSSCTSPCGPPLERKGSGAVSLKPVELPDVHANGLTAHFLAASNTAGNRPMLMNVVQTNRRIYTMITVKLLQSGDNQDRNDTSTELVLRSYSYLKEFGEWKTPTLPEKHKLAAANFGSHRGQFDLISQDGSVDLGLEVPRGTDAQIDYYLVKQATVSIHIQELLQVYFISLRPIKSLPEPSHREACNISITLRETSYTLLCAWVYYGRTATSSTESTTPRNQSRQRTGIENFEVVTCRGNCNSDKRTKVNLPTDPGYAWLEVRSMNEAALSRRSCLYYYAVALHHGAKKVPGSGDSRAMQFNWLPGLLESFPTLESRQRRCLKGNLRMMTSSNGSMLQELTLVAQRLPTARLERYAARIQSYTRHES</sequence>
<proteinExistence type="predicted"/>
<evidence type="ECO:0000313" key="3">
    <source>
        <dbReference type="Proteomes" id="UP000602510"/>
    </source>
</evidence>
<protein>
    <submittedName>
        <fullName evidence="2">Uncharacterized protein</fullName>
    </submittedName>
</protein>
<feature type="region of interest" description="Disordered" evidence="1">
    <location>
        <begin position="1"/>
        <end position="20"/>
    </location>
</feature>
<name>A0A833WL28_PHYIN</name>
<evidence type="ECO:0000256" key="1">
    <source>
        <dbReference type="SAM" id="MobiDB-lite"/>
    </source>
</evidence>
<dbReference type="AlphaFoldDB" id="A0A833WL28"/>
<organism evidence="2 3">
    <name type="scientific">Phytophthora infestans</name>
    <name type="common">Potato late blight agent</name>
    <name type="synonym">Botrytis infestans</name>
    <dbReference type="NCBI Taxonomy" id="4787"/>
    <lineage>
        <taxon>Eukaryota</taxon>
        <taxon>Sar</taxon>
        <taxon>Stramenopiles</taxon>
        <taxon>Oomycota</taxon>
        <taxon>Peronosporomycetes</taxon>
        <taxon>Peronosporales</taxon>
        <taxon>Peronosporaceae</taxon>
        <taxon>Phytophthora</taxon>
    </lineage>
</organism>
<comment type="caution">
    <text evidence="2">The sequence shown here is derived from an EMBL/GenBank/DDBJ whole genome shotgun (WGS) entry which is preliminary data.</text>
</comment>
<dbReference type="Proteomes" id="UP000602510">
    <property type="component" value="Unassembled WGS sequence"/>
</dbReference>
<accession>A0A833WL28</accession>
<gene>
    <name evidence="2" type="ORF">GN244_ATG07520</name>
</gene>
<dbReference type="EMBL" id="WSZM01000149">
    <property type="protein sequence ID" value="KAF4040325.1"/>
    <property type="molecule type" value="Genomic_DNA"/>
</dbReference>
<evidence type="ECO:0000313" key="2">
    <source>
        <dbReference type="EMBL" id="KAF4040325.1"/>
    </source>
</evidence>
<keyword evidence="3" id="KW-1185">Reference proteome</keyword>
<reference evidence="2" key="1">
    <citation type="submission" date="2020-04" db="EMBL/GenBank/DDBJ databases">
        <title>Hybrid Assembly of Korean Phytophthora infestans isolates.</title>
        <authorList>
            <person name="Prokchorchik M."/>
            <person name="Lee Y."/>
            <person name="Seo J."/>
            <person name="Cho J.-H."/>
            <person name="Park Y.-E."/>
            <person name="Jang D.-C."/>
            <person name="Im J.-S."/>
            <person name="Choi J.-G."/>
            <person name="Park H.-J."/>
            <person name="Lee G.-B."/>
            <person name="Lee Y.-G."/>
            <person name="Hong S.-Y."/>
            <person name="Cho K."/>
            <person name="Sohn K.H."/>
        </authorList>
    </citation>
    <scope>NUCLEOTIDE SEQUENCE</scope>
    <source>
        <strain evidence="2">KR_1_A1</strain>
    </source>
</reference>